<dbReference type="GO" id="GO:0009236">
    <property type="term" value="P:cobalamin biosynthetic process"/>
    <property type="evidence" value="ECO:0007669"/>
    <property type="project" value="UniProtKB-UniPathway"/>
</dbReference>
<evidence type="ECO:0000259" key="6">
    <source>
        <dbReference type="Pfam" id="PF00590"/>
    </source>
</evidence>
<dbReference type="InterPro" id="IPR050714">
    <property type="entry name" value="Cobalamin_biosynth_MTase"/>
</dbReference>
<dbReference type="SUPFAM" id="SSF53335">
    <property type="entry name" value="S-adenosyl-L-methionine-dependent methyltransferases"/>
    <property type="match status" value="1"/>
</dbReference>
<dbReference type="Pfam" id="PF01135">
    <property type="entry name" value="PCMT"/>
    <property type="match status" value="1"/>
</dbReference>
<dbReference type="CDD" id="cd11644">
    <property type="entry name" value="Precorrin-6Y-MT"/>
    <property type="match status" value="1"/>
</dbReference>
<comment type="pathway">
    <text evidence="1">Cofactor biosynthesis; adenosylcobalamin biosynthesis.</text>
</comment>
<dbReference type="InterPro" id="IPR000878">
    <property type="entry name" value="4pyrrol_Mease"/>
</dbReference>
<dbReference type="SUPFAM" id="SSF53790">
    <property type="entry name" value="Tetrapyrrole methylase"/>
    <property type="match status" value="1"/>
</dbReference>
<sequence length="408" mass="43376">MRNKLFVVGVGPGSADQLTSAARETIRRAGLVVAAPRHRALADGHPNVAALGKFEETFAAVDAALEQGSVAVLVSGDPGVFSLLPLLKKRFPGDDLEVIPGVSSLQSLCAAARETWIDAVVLSGHGRDLSEAKLLDAADQNGKTIFFCGPQWNPRRLCRLLADWDMNHLRLTVGERLSYGDQRLSRGTPAELAAREYDDLSLVLIENPSPWSVPPARPRDADFLRADAPMTRETVRSAILDELRLRRDSTLWDLGAGTGSVTVAAALFCTDGQVCAVEKNPDAAALVARNVKKFHRHNVALYEGDNAAVLPSLPRPTHVFVGGSGSELPELLRAVAALGGGIRVVVSAVAFKTYAAAAEILAGAGFRDFDAVQVAVGRAKKIGGTFIMAAQNPVTVFSAFTASQKEGR</sequence>
<reference evidence="7 8" key="1">
    <citation type="submission" date="2019-08" db="EMBL/GenBank/DDBJ databases">
        <title>In-depth cultivation of the pig gut microbiome towards novel bacterial diversity and tailored functional studies.</title>
        <authorList>
            <person name="Wylensek D."/>
            <person name="Hitch T.C.A."/>
            <person name="Clavel T."/>
        </authorList>
    </citation>
    <scope>NUCLEOTIDE SEQUENCE [LARGE SCALE GENOMIC DNA]</scope>
    <source>
        <strain evidence="7 8">SM-530-WT-4B</strain>
    </source>
</reference>
<evidence type="ECO:0000313" key="7">
    <source>
        <dbReference type="EMBL" id="MST55037.1"/>
    </source>
</evidence>
<keyword evidence="2" id="KW-0169">Cobalamin biosynthesis</keyword>
<dbReference type="PANTHER" id="PTHR43182">
    <property type="entry name" value="COBALT-PRECORRIN-6B C(15)-METHYLTRANSFERASE (DECARBOXYLATING)"/>
    <property type="match status" value="1"/>
</dbReference>
<evidence type="ECO:0000313" key="8">
    <source>
        <dbReference type="Proteomes" id="UP000473699"/>
    </source>
</evidence>
<dbReference type="InterPro" id="IPR012818">
    <property type="entry name" value="CbiE"/>
</dbReference>
<dbReference type="RefSeq" id="WP_154528140.1">
    <property type="nucleotide sequence ID" value="NZ_VUNH01000002.1"/>
</dbReference>
<proteinExistence type="predicted"/>
<keyword evidence="4 7" id="KW-0808">Transferase</keyword>
<dbReference type="UniPathway" id="UPA00148"/>
<evidence type="ECO:0000256" key="4">
    <source>
        <dbReference type="ARBA" id="ARBA00022679"/>
    </source>
</evidence>
<gene>
    <name evidence="7" type="primary">cbiE</name>
    <name evidence="7" type="ORF">FYJ74_03105</name>
</gene>
<dbReference type="Gene3D" id="3.40.1010.10">
    <property type="entry name" value="Cobalt-precorrin-4 Transmethylase, Domain 1"/>
    <property type="match status" value="1"/>
</dbReference>
<dbReference type="InterPro" id="IPR029063">
    <property type="entry name" value="SAM-dependent_MTases_sf"/>
</dbReference>
<dbReference type="Pfam" id="PF00590">
    <property type="entry name" value="TP_methylase"/>
    <property type="match status" value="1"/>
</dbReference>
<accession>A0A6L5YBV6</accession>
<dbReference type="InterPro" id="IPR014008">
    <property type="entry name" value="Cbl_synth_MTase_CbiT"/>
</dbReference>
<dbReference type="GO" id="GO:0008276">
    <property type="term" value="F:protein methyltransferase activity"/>
    <property type="evidence" value="ECO:0007669"/>
    <property type="project" value="InterPro"/>
</dbReference>
<name>A0A6L5YBV6_9BACT</name>
<dbReference type="Gene3D" id="3.40.50.150">
    <property type="entry name" value="Vaccinia Virus protein VP39"/>
    <property type="match status" value="1"/>
</dbReference>
<dbReference type="Proteomes" id="UP000473699">
    <property type="component" value="Unassembled WGS sequence"/>
</dbReference>
<evidence type="ECO:0000256" key="3">
    <source>
        <dbReference type="ARBA" id="ARBA00022603"/>
    </source>
</evidence>
<dbReference type="InterPro" id="IPR035996">
    <property type="entry name" value="4pyrrol_Methylase_sf"/>
</dbReference>
<protein>
    <submittedName>
        <fullName evidence="7">Precorrin-6y C5,15-methyltransferase (Decarboxylating) subunit CbiE</fullName>
    </submittedName>
</protein>
<comment type="caution">
    <text evidence="7">The sequence shown here is derived from an EMBL/GenBank/DDBJ whole genome shotgun (WGS) entry which is preliminary data.</text>
</comment>
<keyword evidence="8" id="KW-1185">Reference proteome</keyword>
<evidence type="ECO:0000256" key="5">
    <source>
        <dbReference type="ARBA" id="ARBA00022691"/>
    </source>
</evidence>
<organism evidence="7 8">
    <name type="scientific">Pyramidobacter porci</name>
    <dbReference type="NCBI Taxonomy" id="2605789"/>
    <lineage>
        <taxon>Bacteria</taxon>
        <taxon>Thermotogati</taxon>
        <taxon>Synergistota</taxon>
        <taxon>Synergistia</taxon>
        <taxon>Synergistales</taxon>
        <taxon>Dethiosulfovibrionaceae</taxon>
        <taxon>Pyramidobacter</taxon>
    </lineage>
</organism>
<dbReference type="NCBIfam" id="TIGR02467">
    <property type="entry name" value="CbiE"/>
    <property type="match status" value="1"/>
</dbReference>
<feature type="domain" description="Tetrapyrrole methylase" evidence="6">
    <location>
        <begin position="4"/>
        <end position="192"/>
    </location>
</feature>
<keyword evidence="5" id="KW-0949">S-adenosyl-L-methionine</keyword>
<dbReference type="InterPro" id="IPR014777">
    <property type="entry name" value="4pyrrole_Mease_sub1"/>
</dbReference>
<evidence type="ECO:0000256" key="1">
    <source>
        <dbReference type="ARBA" id="ARBA00004953"/>
    </source>
</evidence>
<dbReference type="AlphaFoldDB" id="A0A6L5YBV6"/>
<dbReference type="NCBIfam" id="TIGR02469">
    <property type="entry name" value="CbiT"/>
    <property type="match status" value="1"/>
</dbReference>
<keyword evidence="3 7" id="KW-0489">Methyltransferase</keyword>
<dbReference type="GO" id="GO:0032259">
    <property type="term" value="P:methylation"/>
    <property type="evidence" value="ECO:0007669"/>
    <property type="project" value="UniProtKB-KW"/>
</dbReference>
<dbReference type="PANTHER" id="PTHR43182:SF1">
    <property type="entry name" value="COBALT-PRECORRIN-7 C(5)-METHYLTRANSFERASE"/>
    <property type="match status" value="1"/>
</dbReference>
<dbReference type="EMBL" id="VUNH01000002">
    <property type="protein sequence ID" value="MST55037.1"/>
    <property type="molecule type" value="Genomic_DNA"/>
</dbReference>
<dbReference type="CDD" id="cd02440">
    <property type="entry name" value="AdoMet_MTases"/>
    <property type="match status" value="1"/>
</dbReference>
<evidence type="ECO:0000256" key="2">
    <source>
        <dbReference type="ARBA" id="ARBA00022573"/>
    </source>
</evidence>